<sequence>MITGLDGAEVDRTTALYRLSRAFDLRFPEHDAPEHRLGRLCEEVGELAEEVLFAETGATPAGPTRANLVKELRDVLRAAVGLARHYEQSVRFTVPPQPSAVDTACAADSTDSTDTVDVPPLVLVARLAVATGDCARWVHHDAGMGVKVEKHGVFRPERLGAAAQAVVDAVAGVTAHYALTGALDRSIEDAYRRYQWEGFLGPEGETTP</sequence>
<reference evidence="1 2" key="1">
    <citation type="submission" date="2016-11" db="EMBL/GenBank/DDBJ databases">
        <authorList>
            <person name="Jaros S."/>
            <person name="Januszkiewicz K."/>
            <person name="Wedrychowicz H."/>
        </authorList>
    </citation>
    <scope>NUCLEOTIDE SEQUENCE [LARGE SCALE GENOMIC DNA]</scope>
    <source>
        <strain evidence="1 2">DSM 44523</strain>
    </source>
</reference>
<dbReference type="STRING" id="2017.SAMN05444320_102670"/>
<dbReference type="Proteomes" id="UP000184501">
    <property type="component" value="Unassembled WGS sequence"/>
</dbReference>
<evidence type="ECO:0000313" key="1">
    <source>
        <dbReference type="EMBL" id="SHF15221.1"/>
    </source>
</evidence>
<gene>
    <name evidence="1" type="ORF">SAMN05444320_102670</name>
</gene>
<name>A0A1M4ZB14_STRHI</name>
<dbReference type="SUPFAM" id="SSF101386">
    <property type="entry name" value="all-alpha NTP pyrophosphatases"/>
    <property type="match status" value="1"/>
</dbReference>
<organism evidence="1 2">
    <name type="scientific">Streptoalloteichus hindustanus</name>
    <dbReference type="NCBI Taxonomy" id="2017"/>
    <lineage>
        <taxon>Bacteria</taxon>
        <taxon>Bacillati</taxon>
        <taxon>Actinomycetota</taxon>
        <taxon>Actinomycetes</taxon>
        <taxon>Pseudonocardiales</taxon>
        <taxon>Pseudonocardiaceae</taxon>
        <taxon>Streptoalloteichus</taxon>
    </lineage>
</organism>
<proteinExistence type="predicted"/>
<accession>A0A1M4ZB14</accession>
<evidence type="ECO:0000313" key="2">
    <source>
        <dbReference type="Proteomes" id="UP000184501"/>
    </source>
</evidence>
<dbReference type="Gene3D" id="1.10.287.1080">
    <property type="entry name" value="MazG-like"/>
    <property type="match status" value="1"/>
</dbReference>
<protein>
    <submittedName>
        <fullName evidence="1">Uncharacterized protein</fullName>
    </submittedName>
</protein>
<dbReference type="AlphaFoldDB" id="A0A1M4ZB14"/>
<dbReference type="EMBL" id="FQVN01000002">
    <property type="protein sequence ID" value="SHF15221.1"/>
    <property type="molecule type" value="Genomic_DNA"/>
</dbReference>
<keyword evidence="2" id="KW-1185">Reference proteome</keyword>
<dbReference type="RefSeq" id="WP_073480863.1">
    <property type="nucleotide sequence ID" value="NZ_FQVN01000002.1"/>
</dbReference>